<dbReference type="EMBL" id="VJMI01017568">
    <property type="protein sequence ID" value="KAF0713337.1"/>
    <property type="molecule type" value="Genomic_DNA"/>
</dbReference>
<dbReference type="SUPFAM" id="SSF48403">
    <property type="entry name" value="Ankyrin repeat"/>
    <property type="match status" value="1"/>
</dbReference>
<dbReference type="InterPro" id="IPR036770">
    <property type="entry name" value="Ankyrin_rpt-contain_sf"/>
</dbReference>
<dbReference type="Pfam" id="PF12796">
    <property type="entry name" value="Ank_2"/>
    <property type="match status" value="1"/>
</dbReference>
<dbReference type="PANTHER" id="PTHR46586">
    <property type="entry name" value="ANKYRIN REPEAT-CONTAINING PROTEIN"/>
    <property type="match status" value="1"/>
</dbReference>
<organism evidence="1 2">
    <name type="scientific">Aphanomyces astaci</name>
    <name type="common">Crayfish plague agent</name>
    <dbReference type="NCBI Taxonomy" id="112090"/>
    <lineage>
        <taxon>Eukaryota</taxon>
        <taxon>Sar</taxon>
        <taxon>Stramenopiles</taxon>
        <taxon>Oomycota</taxon>
        <taxon>Saprolegniomycetes</taxon>
        <taxon>Saprolegniales</taxon>
        <taxon>Verrucalvaceae</taxon>
        <taxon>Aphanomyces</taxon>
    </lineage>
</organism>
<dbReference type="Proteomes" id="UP000469452">
    <property type="component" value="Unassembled WGS sequence"/>
</dbReference>
<reference evidence="1 2" key="1">
    <citation type="submission" date="2019-06" db="EMBL/GenBank/DDBJ databases">
        <title>Genomics analysis of Aphanomyces spp. identifies a new class of oomycete effector associated with host adaptation.</title>
        <authorList>
            <person name="Gaulin E."/>
        </authorList>
    </citation>
    <scope>NUCLEOTIDE SEQUENCE [LARGE SCALE GENOMIC DNA]</scope>
    <source>
        <strain evidence="1 2">E</strain>
    </source>
</reference>
<dbReference type="InterPro" id="IPR052050">
    <property type="entry name" value="SecEffector_AnkRepeat"/>
</dbReference>
<comment type="caution">
    <text evidence="1">The sequence shown here is derived from an EMBL/GenBank/DDBJ whole genome shotgun (WGS) entry which is preliminary data.</text>
</comment>
<protein>
    <submittedName>
        <fullName evidence="1">Uncharacterized protein</fullName>
    </submittedName>
</protein>
<feature type="non-terminal residue" evidence="1">
    <location>
        <position position="343"/>
    </location>
</feature>
<dbReference type="VEuPathDB" id="FungiDB:H257_01903"/>
<dbReference type="InterPro" id="IPR002110">
    <property type="entry name" value="Ankyrin_rpt"/>
</dbReference>
<proteinExistence type="predicted"/>
<sequence>MAPSLIEPPHNHRLLMRIAHSTKPTHRPRTVGAFEVLTSLDLMLLILDFQGGVYNSHHPLRRLGYYTLATPPLSTDHMQAVDALLSPWLAIFTPSRMLTFLRSTDKYRHSILAAYAAYVGHLPAVRLLIENTTHKCSEASVIDWAAYGGHLHVIQFVHKVSSETARCTTWAMDIAATHNHTHVLEWLHLHRAEGCTVEAVHGATRHGHLEALQWLAVGNRARTFWFENAIVIAASMGHLDTLKWLHAQLVGQGRNYSGNNPLHEALATATSNGHADIVQWMRRRVLPTSEIDVNVEGCRKNSVPATKVMLPEGRGCPRGSRVRRIFGGKAEGALSELIQNPRR</sequence>
<dbReference type="AlphaFoldDB" id="A0A6A4ZL95"/>
<dbReference type="PANTHER" id="PTHR46586:SF3">
    <property type="entry name" value="ANKYRIN REPEAT-CONTAINING PROTEIN"/>
    <property type="match status" value="1"/>
</dbReference>
<accession>A0A6A4ZL95</accession>
<gene>
    <name evidence="1" type="ORF">AaE_011811</name>
</gene>
<evidence type="ECO:0000313" key="1">
    <source>
        <dbReference type="EMBL" id="KAF0713337.1"/>
    </source>
</evidence>
<dbReference type="Gene3D" id="1.25.40.20">
    <property type="entry name" value="Ankyrin repeat-containing domain"/>
    <property type="match status" value="2"/>
</dbReference>
<name>A0A6A4ZL95_APHAT</name>
<evidence type="ECO:0000313" key="2">
    <source>
        <dbReference type="Proteomes" id="UP000469452"/>
    </source>
</evidence>